<dbReference type="GO" id="GO:0006811">
    <property type="term" value="P:monoatomic ion transport"/>
    <property type="evidence" value="ECO:0007669"/>
    <property type="project" value="UniProtKB-KW"/>
</dbReference>
<dbReference type="Proteomes" id="UP000282106">
    <property type="component" value="Unassembled WGS sequence"/>
</dbReference>
<dbReference type="Gene3D" id="2.40.160.20">
    <property type="match status" value="1"/>
</dbReference>
<evidence type="ECO:0000256" key="2">
    <source>
        <dbReference type="ARBA" id="ARBA00022448"/>
    </source>
</evidence>
<evidence type="ECO:0000256" key="6">
    <source>
        <dbReference type="ARBA" id="ARBA00023114"/>
    </source>
</evidence>
<evidence type="ECO:0000256" key="10">
    <source>
        <dbReference type="SAM" id="SignalP"/>
    </source>
</evidence>
<dbReference type="PANTHER" id="PTHR30329">
    <property type="entry name" value="STATOR ELEMENT OF FLAGELLAR MOTOR COMPLEX"/>
    <property type="match status" value="1"/>
</dbReference>
<dbReference type="SUPFAM" id="SSF103088">
    <property type="entry name" value="OmpA-like"/>
    <property type="match status" value="1"/>
</dbReference>
<keyword evidence="10" id="KW-0732">Signal</keyword>
<dbReference type="CDD" id="cd07185">
    <property type="entry name" value="OmpA_C-like"/>
    <property type="match status" value="1"/>
</dbReference>
<dbReference type="AlphaFoldDB" id="A0A3N0VEB8"/>
<organism evidence="12 13">
    <name type="scientific">Stagnimonas aquatica</name>
    <dbReference type="NCBI Taxonomy" id="2689987"/>
    <lineage>
        <taxon>Bacteria</taxon>
        <taxon>Pseudomonadati</taxon>
        <taxon>Pseudomonadota</taxon>
        <taxon>Gammaproteobacteria</taxon>
        <taxon>Nevskiales</taxon>
        <taxon>Nevskiaceae</taxon>
        <taxon>Stagnimonas</taxon>
    </lineage>
</organism>
<proteinExistence type="predicted"/>
<evidence type="ECO:0000259" key="11">
    <source>
        <dbReference type="PROSITE" id="PS51123"/>
    </source>
</evidence>
<keyword evidence="5" id="KW-0406">Ion transport</keyword>
<comment type="caution">
    <text evidence="12">The sequence shown here is derived from an EMBL/GenBank/DDBJ whole genome shotgun (WGS) entry which is preliminary data.</text>
</comment>
<dbReference type="GO" id="GO:0046930">
    <property type="term" value="C:pore complex"/>
    <property type="evidence" value="ECO:0007669"/>
    <property type="project" value="UniProtKB-KW"/>
</dbReference>
<dbReference type="GO" id="GO:0005509">
    <property type="term" value="F:calcium ion binding"/>
    <property type="evidence" value="ECO:0007669"/>
    <property type="project" value="InterPro"/>
</dbReference>
<dbReference type="InterPro" id="IPR006664">
    <property type="entry name" value="OMP_bac"/>
</dbReference>
<protein>
    <submittedName>
        <fullName evidence="12">OmpA family protein</fullName>
    </submittedName>
</protein>
<keyword evidence="4" id="KW-0812">Transmembrane</keyword>
<gene>
    <name evidence="12" type="ORF">ED208_08830</name>
</gene>
<dbReference type="PROSITE" id="PS51257">
    <property type="entry name" value="PROKAR_LIPOPROTEIN"/>
    <property type="match status" value="1"/>
</dbReference>
<dbReference type="GO" id="GO:0015288">
    <property type="term" value="F:porin activity"/>
    <property type="evidence" value="ECO:0007669"/>
    <property type="project" value="UniProtKB-KW"/>
</dbReference>
<dbReference type="EMBL" id="RJVO01000003">
    <property type="protein sequence ID" value="ROH91060.1"/>
    <property type="molecule type" value="Genomic_DNA"/>
</dbReference>
<dbReference type="InterPro" id="IPR006665">
    <property type="entry name" value="OmpA-like"/>
</dbReference>
<accession>A0A3N0VEB8</accession>
<dbReference type="GO" id="GO:0009279">
    <property type="term" value="C:cell outer membrane"/>
    <property type="evidence" value="ECO:0007669"/>
    <property type="project" value="UniProtKB-SubCell"/>
</dbReference>
<dbReference type="InParanoid" id="A0A3N0VEB8"/>
<dbReference type="InterPro" id="IPR028974">
    <property type="entry name" value="TSP_type-3_rpt"/>
</dbReference>
<evidence type="ECO:0000256" key="7">
    <source>
        <dbReference type="ARBA" id="ARBA00023136"/>
    </source>
</evidence>
<keyword evidence="3" id="KW-1134">Transmembrane beta strand</keyword>
<dbReference type="PRINTS" id="PR01021">
    <property type="entry name" value="OMPADOMAIN"/>
</dbReference>
<name>A0A3N0VEB8_9GAMM</name>
<evidence type="ECO:0000313" key="12">
    <source>
        <dbReference type="EMBL" id="ROH91060.1"/>
    </source>
</evidence>
<keyword evidence="7 9" id="KW-0472">Membrane</keyword>
<sequence>MRTTHHASVWAALFALGCSAPALAVNADGTSGNYAAAAVAAEISDSSRGADTGLGYQLSFGVPLPIKNGAVEVSFYDVGRDRAIDGKKDYQTSLLVNYVHDLGTYGWSDKGFALKPFVLAGLGGVQEDVLGEKHTHFGVDVGAGTLIGLPWYGLAVRTEARVLSQINDQSVPDQDYLIDYRLLLGLQVPLMLASFGSDAPATAPQPIEACSLAVVDPATGRSDCAADSDHDGVADGVDQCPASEPGAVVNAVGCPVVAEPAPAPTDPVVPVGEPQSVSFQLNSFDIDEPSKTKLDNVAALLASDPSLRVEIEGRTDNRGSEAYNIVLGAQRAEAVRQYLLAKGADSVRLTTLSIGEFKPVASNATEEGRRANRSVQFRVIRR</sequence>
<dbReference type="Gene3D" id="3.30.1330.60">
    <property type="entry name" value="OmpA-like domain"/>
    <property type="match status" value="1"/>
</dbReference>
<feature type="signal peptide" evidence="10">
    <location>
        <begin position="1"/>
        <end position="24"/>
    </location>
</feature>
<evidence type="ECO:0000256" key="4">
    <source>
        <dbReference type="ARBA" id="ARBA00022692"/>
    </source>
</evidence>
<dbReference type="PANTHER" id="PTHR30329:SF21">
    <property type="entry name" value="LIPOPROTEIN YIAD-RELATED"/>
    <property type="match status" value="1"/>
</dbReference>
<evidence type="ECO:0000313" key="13">
    <source>
        <dbReference type="Proteomes" id="UP000282106"/>
    </source>
</evidence>
<comment type="subcellular location">
    <subcellularLocation>
        <location evidence="1">Cell outer membrane</location>
        <topology evidence="1">Multi-pass membrane protein</topology>
    </subcellularLocation>
</comment>
<evidence type="ECO:0000256" key="5">
    <source>
        <dbReference type="ARBA" id="ARBA00023065"/>
    </source>
</evidence>
<dbReference type="RefSeq" id="WP_123211515.1">
    <property type="nucleotide sequence ID" value="NZ_RJVO01000003.1"/>
</dbReference>
<evidence type="ECO:0000256" key="9">
    <source>
        <dbReference type="PROSITE-ProRule" id="PRU00473"/>
    </source>
</evidence>
<evidence type="ECO:0000256" key="8">
    <source>
        <dbReference type="ARBA" id="ARBA00023237"/>
    </source>
</evidence>
<evidence type="ECO:0000256" key="1">
    <source>
        <dbReference type="ARBA" id="ARBA00004571"/>
    </source>
</evidence>
<dbReference type="Pfam" id="PF00691">
    <property type="entry name" value="OmpA"/>
    <property type="match status" value="1"/>
</dbReference>
<dbReference type="InterPro" id="IPR036737">
    <property type="entry name" value="OmpA-like_sf"/>
</dbReference>
<dbReference type="SUPFAM" id="SSF56925">
    <property type="entry name" value="OMPA-like"/>
    <property type="match status" value="1"/>
</dbReference>
<dbReference type="InterPro" id="IPR011250">
    <property type="entry name" value="OMP/PagP_B-barrel"/>
</dbReference>
<keyword evidence="6" id="KW-0626">Porin</keyword>
<keyword evidence="8" id="KW-0998">Cell outer membrane</keyword>
<evidence type="ECO:0000256" key="3">
    <source>
        <dbReference type="ARBA" id="ARBA00022452"/>
    </source>
</evidence>
<keyword evidence="13" id="KW-1185">Reference proteome</keyword>
<feature type="domain" description="OmpA-like" evidence="11">
    <location>
        <begin position="266"/>
        <end position="382"/>
    </location>
</feature>
<feature type="chain" id="PRO_5018304741" evidence="10">
    <location>
        <begin position="25"/>
        <end position="382"/>
    </location>
</feature>
<dbReference type="PROSITE" id="PS51123">
    <property type="entry name" value="OMPA_2"/>
    <property type="match status" value="1"/>
</dbReference>
<dbReference type="SUPFAM" id="SSF103647">
    <property type="entry name" value="TSP type-3 repeat"/>
    <property type="match status" value="1"/>
</dbReference>
<reference evidence="12 13" key="1">
    <citation type="submission" date="2018-10" db="EMBL/GenBank/DDBJ databases">
        <authorList>
            <person name="Chen W.-M."/>
        </authorList>
    </citation>
    <scope>NUCLEOTIDE SEQUENCE [LARGE SCALE GENOMIC DNA]</scope>
    <source>
        <strain evidence="12 13">THS-13</strain>
    </source>
</reference>
<keyword evidence="2" id="KW-0813">Transport</keyword>
<dbReference type="InterPro" id="IPR050330">
    <property type="entry name" value="Bact_OuterMem_StrucFunc"/>
</dbReference>